<dbReference type="InterPro" id="IPR036390">
    <property type="entry name" value="WH_DNA-bd_sf"/>
</dbReference>
<accession>A0A1M6QQF1</accession>
<dbReference type="CDD" id="cd00038">
    <property type="entry name" value="CAP_ED"/>
    <property type="match status" value="1"/>
</dbReference>
<dbReference type="GO" id="GO:0003700">
    <property type="term" value="F:DNA-binding transcription factor activity"/>
    <property type="evidence" value="ECO:0007669"/>
    <property type="project" value="TreeGrafter"/>
</dbReference>
<dbReference type="OrthoDB" id="9810708at2"/>
<dbReference type="EMBL" id="FRAR01000009">
    <property type="protein sequence ID" value="SHK22436.1"/>
    <property type="molecule type" value="Genomic_DNA"/>
</dbReference>
<dbReference type="AlphaFoldDB" id="A0A1M6QQF1"/>
<dbReference type="InterPro" id="IPR012318">
    <property type="entry name" value="HTH_CRP"/>
</dbReference>
<dbReference type="InterPro" id="IPR000595">
    <property type="entry name" value="cNMP-bd_dom"/>
</dbReference>
<evidence type="ECO:0000256" key="2">
    <source>
        <dbReference type="ARBA" id="ARBA00023125"/>
    </source>
</evidence>
<dbReference type="SMART" id="SM00419">
    <property type="entry name" value="HTH_CRP"/>
    <property type="match status" value="1"/>
</dbReference>
<gene>
    <name evidence="6" type="ORF">SAMN02745123_01122</name>
</gene>
<dbReference type="PANTHER" id="PTHR24567">
    <property type="entry name" value="CRP FAMILY TRANSCRIPTIONAL REGULATORY PROTEIN"/>
    <property type="match status" value="1"/>
</dbReference>
<keyword evidence="1" id="KW-0805">Transcription regulation</keyword>
<dbReference type="InterPro" id="IPR050397">
    <property type="entry name" value="Env_Response_Regulators"/>
</dbReference>
<dbReference type="Pfam" id="PF00027">
    <property type="entry name" value="cNMP_binding"/>
    <property type="match status" value="1"/>
</dbReference>
<dbReference type="PANTHER" id="PTHR24567:SF26">
    <property type="entry name" value="REGULATORY PROTEIN YEIL"/>
    <property type="match status" value="1"/>
</dbReference>
<dbReference type="InterPro" id="IPR036388">
    <property type="entry name" value="WH-like_DNA-bd_sf"/>
</dbReference>
<dbReference type="STRING" id="1121421.SAMN02745123_01122"/>
<dbReference type="InterPro" id="IPR014710">
    <property type="entry name" value="RmlC-like_jellyroll"/>
</dbReference>
<keyword evidence="6" id="KW-0808">Transferase</keyword>
<dbReference type="InterPro" id="IPR018490">
    <property type="entry name" value="cNMP-bd_dom_sf"/>
</dbReference>
<dbReference type="Pfam" id="PF13545">
    <property type="entry name" value="HTH_Crp_2"/>
    <property type="match status" value="1"/>
</dbReference>
<evidence type="ECO:0000256" key="1">
    <source>
        <dbReference type="ARBA" id="ARBA00023015"/>
    </source>
</evidence>
<keyword evidence="2" id="KW-0238">DNA-binding</keyword>
<dbReference type="PROSITE" id="PS51063">
    <property type="entry name" value="HTH_CRP_2"/>
    <property type="match status" value="1"/>
</dbReference>
<keyword evidence="3" id="KW-0804">Transcription</keyword>
<dbReference type="SUPFAM" id="SSF51206">
    <property type="entry name" value="cAMP-binding domain-like"/>
    <property type="match status" value="1"/>
</dbReference>
<feature type="domain" description="HTH crp-type" evidence="5">
    <location>
        <begin position="171"/>
        <end position="244"/>
    </location>
</feature>
<dbReference type="Gene3D" id="1.10.10.10">
    <property type="entry name" value="Winged helix-like DNA-binding domain superfamily/Winged helix DNA-binding domain"/>
    <property type="match status" value="1"/>
</dbReference>
<protein>
    <submittedName>
        <fullName evidence="6">cAMP-binding domain of CRP or a regulatory subunit of cAMP-dependent protein kinases</fullName>
    </submittedName>
</protein>
<evidence type="ECO:0000259" key="4">
    <source>
        <dbReference type="PROSITE" id="PS50042"/>
    </source>
</evidence>
<name>A0A1M6QQF1_9FIRM</name>
<proteinExistence type="predicted"/>
<keyword evidence="7" id="KW-1185">Reference proteome</keyword>
<dbReference type="GO" id="GO:0003677">
    <property type="term" value="F:DNA binding"/>
    <property type="evidence" value="ECO:0007669"/>
    <property type="project" value="UniProtKB-KW"/>
</dbReference>
<dbReference type="GO" id="GO:0016301">
    <property type="term" value="F:kinase activity"/>
    <property type="evidence" value="ECO:0007669"/>
    <property type="project" value="UniProtKB-KW"/>
</dbReference>
<dbReference type="PROSITE" id="PS50042">
    <property type="entry name" value="CNMP_BINDING_3"/>
    <property type="match status" value="1"/>
</dbReference>
<keyword evidence="6" id="KW-0418">Kinase</keyword>
<dbReference type="Gene3D" id="2.60.120.10">
    <property type="entry name" value="Jelly Rolls"/>
    <property type="match status" value="1"/>
</dbReference>
<dbReference type="Proteomes" id="UP000183997">
    <property type="component" value="Unassembled WGS sequence"/>
</dbReference>
<evidence type="ECO:0000256" key="3">
    <source>
        <dbReference type="ARBA" id="ARBA00023163"/>
    </source>
</evidence>
<evidence type="ECO:0000313" key="7">
    <source>
        <dbReference type="Proteomes" id="UP000183997"/>
    </source>
</evidence>
<organism evidence="6 7">
    <name type="scientific">Desulforamulus aeronauticus DSM 10349</name>
    <dbReference type="NCBI Taxonomy" id="1121421"/>
    <lineage>
        <taxon>Bacteria</taxon>
        <taxon>Bacillati</taxon>
        <taxon>Bacillota</taxon>
        <taxon>Clostridia</taxon>
        <taxon>Eubacteriales</taxon>
        <taxon>Peptococcaceae</taxon>
        <taxon>Desulforamulus</taxon>
    </lineage>
</organism>
<dbReference type="SUPFAM" id="SSF46785">
    <property type="entry name" value="Winged helix' DNA-binding domain"/>
    <property type="match status" value="1"/>
</dbReference>
<dbReference type="GO" id="GO:0005829">
    <property type="term" value="C:cytosol"/>
    <property type="evidence" value="ECO:0007669"/>
    <property type="project" value="TreeGrafter"/>
</dbReference>
<evidence type="ECO:0000259" key="5">
    <source>
        <dbReference type="PROSITE" id="PS51063"/>
    </source>
</evidence>
<reference evidence="7" key="1">
    <citation type="submission" date="2016-11" db="EMBL/GenBank/DDBJ databases">
        <authorList>
            <person name="Varghese N."/>
            <person name="Submissions S."/>
        </authorList>
    </citation>
    <scope>NUCLEOTIDE SEQUENCE [LARGE SCALE GENOMIC DNA]</scope>
    <source>
        <strain evidence="7">DSM 10349</strain>
    </source>
</reference>
<evidence type="ECO:0000313" key="6">
    <source>
        <dbReference type="EMBL" id="SHK22436.1"/>
    </source>
</evidence>
<sequence>MAKRGVLVAVVVGNNLIVNTGYRDTILCGVRSIKELAHLKSVDLFSGVQLEALNKYQDYFQEFVFDRKETILSPGKFDRSILLVVEGKIRIYLAYPQGKEFTLTILHPGDVYSGHTRAFGQALDKVRLITIPIEIFKEILSSMPNLVFNLVAVLGDALKGSMDVIEGLVFEEAGMRFTSLLAEWSRNSGVRTDDGIVIDLNLTREEIASMIGTSRQTLATIIKELTSKKLIQLASKKIIIKDISIVSNYYK</sequence>
<feature type="domain" description="Cyclic nucleotide-binding" evidence="4">
    <location>
        <begin position="44"/>
        <end position="113"/>
    </location>
</feature>